<reference evidence="5 6" key="1">
    <citation type="submission" date="2023-09" db="EMBL/GenBank/DDBJ databases">
        <title>Microbial mechanism of fulvic acid promoting antimony reduction mineralization in rice fields.</title>
        <authorList>
            <person name="Chen G."/>
            <person name="Lan J."/>
        </authorList>
    </citation>
    <scope>NUCLEOTIDE SEQUENCE [LARGE SCALE GENOMIC DNA]</scope>
    <source>
        <strain evidence="5 6">PS1</strain>
    </source>
</reference>
<keyword evidence="6" id="KW-1185">Reference proteome</keyword>
<sequence>MQIRTKYHGEISVNRSEVFVFKQGIPAFLEEENFVFLPLSDDGIYFIMQSVKTPELAFLVISPFTFFKEYDFMIEDSIVSELSINAEEDILVYSILTVEDPFEKTTANLQAPIVVNTKNRTGKQVILHNEIFGTKHRIFQYTK</sequence>
<evidence type="ECO:0000256" key="2">
    <source>
        <dbReference type="ARBA" id="ARBA00022795"/>
    </source>
</evidence>
<dbReference type="EMBL" id="CP134494">
    <property type="protein sequence ID" value="WNF22614.1"/>
    <property type="molecule type" value="Genomic_DNA"/>
</dbReference>
<dbReference type="HAMAP" id="MF_01185">
    <property type="entry name" value="FliW"/>
    <property type="match status" value="1"/>
</dbReference>
<keyword evidence="2 4" id="KW-1005">Bacterial flagellum biogenesis</keyword>
<evidence type="ECO:0000313" key="5">
    <source>
        <dbReference type="EMBL" id="WNF22614.1"/>
    </source>
</evidence>
<accession>A0ABY9VFA3</accession>
<comment type="subunit">
    <text evidence="4">Interacts with translational regulator CsrA and flagellin(s).</text>
</comment>
<name>A0ABY9VFA3_9BACI</name>
<evidence type="ECO:0000256" key="4">
    <source>
        <dbReference type="HAMAP-Rule" id="MF_01185"/>
    </source>
</evidence>
<dbReference type="Gene3D" id="2.30.290.10">
    <property type="entry name" value="BH3618-like"/>
    <property type="match status" value="1"/>
</dbReference>
<dbReference type="NCBIfam" id="NF009793">
    <property type="entry name" value="PRK13285.1-1"/>
    <property type="match status" value="1"/>
</dbReference>
<keyword evidence="4" id="KW-0143">Chaperone</keyword>
<keyword evidence="3 4" id="KW-0810">Translation regulation</keyword>
<keyword evidence="5" id="KW-0969">Cilium</keyword>
<dbReference type="Proteomes" id="UP001303324">
    <property type="component" value="Chromosome"/>
</dbReference>
<gene>
    <name evidence="4 5" type="primary">fliW</name>
    <name evidence="5" type="ORF">RH061_21065</name>
</gene>
<evidence type="ECO:0000256" key="1">
    <source>
        <dbReference type="ARBA" id="ARBA00022490"/>
    </source>
</evidence>
<comment type="similarity">
    <text evidence="4">Belongs to the FliW family.</text>
</comment>
<organism evidence="5 6">
    <name type="scientific">Mesobacillus jeotgali</name>
    <dbReference type="NCBI Taxonomy" id="129985"/>
    <lineage>
        <taxon>Bacteria</taxon>
        <taxon>Bacillati</taxon>
        <taxon>Bacillota</taxon>
        <taxon>Bacilli</taxon>
        <taxon>Bacillales</taxon>
        <taxon>Bacillaceae</taxon>
        <taxon>Mesobacillus</taxon>
    </lineage>
</organism>
<dbReference type="RefSeq" id="WP_311072720.1">
    <property type="nucleotide sequence ID" value="NZ_CP134494.1"/>
</dbReference>
<dbReference type="PANTHER" id="PTHR39190:SF1">
    <property type="entry name" value="FLAGELLAR ASSEMBLY FACTOR FLIW"/>
    <property type="match status" value="1"/>
</dbReference>
<comment type="function">
    <text evidence="4">Acts as an anti-CsrA protein, binds CsrA and prevents it from repressing translation of its target genes, one of which is flagellin. Binds to flagellin and participates in the assembly of the flagellum.</text>
</comment>
<evidence type="ECO:0000256" key="3">
    <source>
        <dbReference type="ARBA" id="ARBA00022845"/>
    </source>
</evidence>
<keyword evidence="5" id="KW-0282">Flagellum</keyword>
<dbReference type="Pfam" id="PF02623">
    <property type="entry name" value="FliW"/>
    <property type="match status" value="1"/>
</dbReference>
<proteinExistence type="inferred from homology"/>
<keyword evidence="5" id="KW-0966">Cell projection</keyword>
<dbReference type="InterPro" id="IPR024046">
    <property type="entry name" value="Flagellar_assmbl_FliW_dom_sf"/>
</dbReference>
<keyword evidence="1 4" id="KW-0963">Cytoplasm</keyword>
<dbReference type="SUPFAM" id="SSF141457">
    <property type="entry name" value="BH3618-like"/>
    <property type="match status" value="1"/>
</dbReference>
<dbReference type="InterPro" id="IPR003775">
    <property type="entry name" value="Flagellar_assembly_factor_FliW"/>
</dbReference>
<evidence type="ECO:0000313" key="6">
    <source>
        <dbReference type="Proteomes" id="UP001303324"/>
    </source>
</evidence>
<dbReference type="PANTHER" id="PTHR39190">
    <property type="entry name" value="FLAGELLAR ASSEMBLY FACTOR FLIW"/>
    <property type="match status" value="1"/>
</dbReference>
<comment type="subcellular location">
    <subcellularLocation>
        <location evidence="4">Cytoplasm</location>
    </subcellularLocation>
</comment>
<protein>
    <recommendedName>
        <fullName evidence="4">Flagellar assembly factor FliW</fullName>
    </recommendedName>
</protein>